<sequence length="215" mass="24592">MSLEERRQKLLENTLNEVNNSLAEILKILQKDRPIEFIFKAGETPDLTLSLKSECGTINSGYLLINRPNKESSRHEVLSFPLLFVHQICLKCHTLRQQIVYTIHNYKRCTLQSIESFLSMASQAIAILSDPKFMKIPITNYFEPPLPPDIELDIFFQNGNAKLLYSPFNNLEAGSAKNVEDETFLVALEGILLRIIHSLKYLRSDVITWAIPADE</sequence>
<dbReference type="VEuPathDB" id="TrichDB:TVAGG3_0448000"/>
<dbReference type="EMBL" id="DS114030">
    <property type="protein sequence ID" value="EAX91525.1"/>
    <property type="molecule type" value="Genomic_DNA"/>
</dbReference>
<evidence type="ECO:0000313" key="2">
    <source>
        <dbReference type="Proteomes" id="UP000001542"/>
    </source>
</evidence>
<dbReference type="AlphaFoldDB" id="A2FU94"/>
<reference evidence="1" key="1">
    <citation type="submission" date="2006-10" db="EMBL/GenBank/DDBJ databases">
        <authorList>
            <person name="Amadeo P."/>
            <person name="Zhao Q."/>
            <person name="Wortman J."/>
            <person name="Fraser-Liggett C."/>
            <person name="Carlton J."/>
        </authorList>
    </citation>
    <scope>NUCLEOTIDE SEQUENCE</scope>
    <source>
        <strain evidence="1">G3</strain>
    </source>
</reference>
<accession>A2FU94</accession>
<dbReference type="KEGG" id="tva:4749221"/>
<keyword evidence="2" id="KW-1185">Reference proteome</keyword>
<dbReference type="VEuPathDB" id="TrichDB:TVAG_472670"/>
<protein>
    <submittedName>
        <fullName evidence="1">Uncharacterized protein</fullName>
    </submittedName>
</protein>
<proteinExistence type="predicted"/>
<organism evidence="1 2">
    <name type="scientific">Trichomonas vaginalis (strain ATCC PRA-98 / G3)</name>
    <dbReference type="NCBI Taxonomy" id="412133"/>
    <lineage>
        <taxon>Eukaryota</taxon>
        <taxon>Metamonada</taxon>
        <taxon>Parabasalia</taxon>
        <taxon>Trichomonadida</taxon>
        <taxon>Trichomonadidae</taxon>
        <taxon>Trichomonas</taxon>
    </lineage>
</organism>
<dbReference type="SMR" id="A2FU94"/>
<dbReference type="RefSeq" id="XP_001304455.1">
    <property type="nucleotide sequence ID" value="XM_001304454.1"/>
</dbReference>
<dbReference type="InParanoid" id="A2FU94"/>
<gene>
    <name evidence="1" type="ORF">TVAG_472670</name>
</gene>
<evidence type="ECO:0000313" key="1">
    <source>
        <dbReference type="EMBL" id="EAX91525.1"/>
    </source>
</evidence>
<name>A2FU94_TRIV3</name>
<dbReference type="Proteomes" id="UP000001542">
    <property type="component" value="Unassembled WGS sequence"/>
</dbReference>
<reference evidence="1" key="2">
    <citation type="journal article" date="2007" name="Science">
        <title>Draft genome sequence of the sexually transmitted pathogen Trichomonas vaginalis.</title>
        <authorList>
            <person name="Carlton J.M."/>
            <person name="Hirt R.P."/>
            <person name="Silva J.C."/>
            <person name="Delcher A.L."/>
            <person name="Schatz M."/>
            <person name="Zhao Q."/>
            <person name="Wortman J.R."/>
            <person name="Bidwell S.L."/>
            <person name="Alsmark U.C.M."/>
            <person name="Besteiro S."/>
            <person name="Sicheritz-Ponten T."/>
            <person name="Noel C.J."/>
            <person name="Dacks J.B."/>
            <person name="Foster P.G."/>
            <person name="Simillion C."/>
            <person name="Van de Peer Y."/>
            <person name="Miranda-Saavedra D."/>
            <person name="Barton G.J."/>
            <person name="Westrop G.D."/>
            <person name="Mueller S."/>
            <person name="Dessi D."/>
            <person name="Fiori P.L."/>
            <person name="Ren Q."/>
            <person name="Paulsen I."/>
            <person name="Zhang H."/>
            <person name="Bastida-Corcuera F.D."/>
            <person name="Simoes-Barbosa A."/>
            <person name="Brown M.T."/>
            <person name="Hayes R.D."/>
            <person name="Mukherjee M."/>
            <person name="Okumura C.Y."/>
            <person name="Schneider R."/>
            <person name="Smith A.J."/>
            <person name="Vanacova S."/>
            <person name="Villalvazo M."/>
            <person name="Haas B.J."/>
            <person name="Pertea M."/>
            <person name="Feldblyum T.V."/>
            <person name="Utterback T.R."/>
            <person name="Shu C.L."/>
            <person name="Osoegawa K."/>
            <person name="de Jong P.J."/>
            <person name="Hrdy I."/>
            <person name="Horvathova L."/>
            <person name="Zubacova Z."/>
            <person name="Dolezal P."/>
            <person name="Malik S.B."/>
            <person name="Logsdon J.M. Jr."/>
            <person name="Henze K."/>
            <person name="Gupta A."/>
            <person name="Wang C.C."/>
            <person name="Dunne R.L."/>
            <person name="Upcroft J.A."/>
            <person name="Upcroft P."/>
            <person name="White O."/>
            <person name="Salzberg S.L."/>
            <person name="Tang P."/>
            <person name="Chiu C.-H."/>
            <person name="Lee Y.-S."/>
            <person name="Embley T.M."/>
            <person name="Coombs G.H."/>
            <person name="Mottram J.C."/>
            <person name="Tachezy J."/>
            <person name="Fraser-Liggett C.M."/>
            <person name="Johnson P.J."/>
        </authorList>
    </citation>
    <scope>NUCLEOTIDE SEQUENCE [LARGE SCALE GENOMIC DNA]</scope>
    <source>
        <strain evidence="1">G3</strain>
    </source>
</reference>